<dbReference type="PATRIC" id="fig|1886670.3.peg.4717"/>
<evidence type="ECO:0000313" key="6">
    <source>
        <dbReference type="Proteomes" id="UP000094578"/>
    </source>
</evidence>
<dbReference type="InterPro" id="IPR036388">
    <property type="entry name" value="WH-like_DNA-bd_sf"/>
</dbReference>
<dbReference type="PROSITE" id="PS50995">
    <property type="entry name" value="HTH_MARR_2"/>
    <property type="match status" value="1"/>
</dbReference>
<proteinExistence type="predicted"/>
<dbReference type="SMART" id="SM00347">
    <property type="entry name" value="HTH_MARR"/>
    <property type="match status" value="1"/>
</dbReference>
<evidence type="ECO:0000259" key="4">
    <source>
        <dbReference type="PROSITE" id="PS50995"/>
    </source>
</evidence>
<keyword evidence="6" id="KW-1185">Reference proteome</keyword>
<dbReference type="InterPro" id="IPR000835">
    <property type="entry name" value="HTH_MarR-typ"/>
</dbReference>
<dbReference type="SUPFAM" id="SSF46785">
    <property type="entry name" value="Winged helix' DNA-binding domain"/>
    <property type="match status" value="1"/>
</dbReference>
<evidence type="ECO:0000256" key="3">
    <source>
        <dbReference type="ARBA" id="ARBA00023163"/>
    </source>
</evidence>
<keyword evidence="3" id="KW-0804">Transcription</keyword>
<dbReference type="EMBL" id="MDER01000107">
    <property type="protein sequence ID" value="ODP25968.1"/>
    <property type="molecule type" value="Genomic_DNA"/>
</dbReference>
<dbReference type="PANTHER" id="PTHR42756">
    <property type="entry name" value="TRANSCRIPTIONAL REGULATOR, MARR"/>
    <property type="match status" value="1"/>
</dbReference>
<feature type="domain" description="HTH marR-type" evidence="4">
    <location>
        <begin position="6"/>
        <end position="135"/>
    </location>
</feature>
<dbReference type="AlphaFoldDB" id="A0A1E3KWP3"/>
<accession>A0A1E3KWP3</accession>
<name>A0A1E3KWP3_9BACL</name>
<keyword evidence="2" id="KW-0238">DNA-binding</keyword>
<evidence type="ECO:0000313" key="5">
    <source>
        <dbReference type="EMBL" id="ODP25968.1"/>
    </source>
</evidence>
<dbReference type="Proteomes" id="UP000094578">
    <property type="component" value="Unassembled WGS sequence"/>
</dbReference>
<reference evidence="5 6" key="1">
    <citation type="submission" date="2016-08" db="EMBL/GenBank/DDBJ databases">
        <title>Genome sequencing of Paenibacillus sp. TI45-13ar, isolated from Korean traditional nuruk.</title>
        <authorList>
            <person name="Kim S.-J."/>
        </authorList>
    </citation>
    <scope>NUCLEOTIDE SEQUENCE [LARGE SCALE GENOMIC DNA]</scope>
    <source>
        <strain evidence="5 6">TI45-13ar</strain>
    </source>
</reference>
<dbReference type="RefSeq" id="WP_069329997.1">
    <property type="nucleotide sequence ID" value="NZ_MDER01000107.1"/>
</dbReference>
<dbReference type="GO" id="GO:0003677">
    <property type="term" value="F:DNA binding"/>
    <property type="evidence" value="ECO:0007669"/>
    <property type="project" value="UniProtKB-KW"/>
</dbReference>
<keyword evidence="1" id="KW-0805">Transcription regulation</keyword>
<sequence length="140" mass="16300">MLHSSSEDIFNQLQGLHRQISSVFERCAGISASRLQLLHQLYQVEEISQTSLQKTLGIDSAAVTRHLKQLEISGMVTRRMSPEDNRFTLVQLTEEGRQKILAYTKEKEQFLGDMLQNFEEKEQEQLLDMLRRLNQNMSEM</sequence>
<dbReference type="InterPro" id="IPR011991">
    <property type="entry name" value="ArsR-like_HTH"/>
</dbReference>
<comment type="caution">
    <text evidence="5">The sequence shown here is derived from an EMBL/GenBank/DDBJ whole genome shotgun (WGS) entry which is preliminary data.</text>
</comment>
<gene>
    <name evidence="5" type="ORF">PTI45_04699</name>
</gene>
<dbReference type="Gene3D" id="1.10.10.10">
    <property type="entry name" value="Winged helix-like DNA-binding domain superfamily/Winged helix DNA-binding domain"/>
    <property type="match status" value="1"/>
</dbReference>
<evidence type="ECO:0000256" key="2">
    <source>
        <dbReference type="ARBA" id="ARBA00023125"/>
    </source>
</evidence>
<dbReference type="STRING" id="1886670.PTI45_04699"/>
<protein>
    <submittedName>
        <fullName evidence="5">Putative HTH-type transcriptional regulator YdgJ</fullName>
    </submittedName>
</protein>
<dbReference type="PANTHER" id="PTHR42756:SF1">
    <property type="entry name" value="TRANSCRIPTIONAL REPRESSOR OF EMRAB OPERON"/>
    <property type="match status" value="1"/>
</dbReference>
<dbReference type="InterPro" id="IPR036390">
    <property type="entry name" value="WH_DNA-bd_sf"/>
</dbReference>
<dbReference type="GO" id="GO:0003700">
    <property type="term" value="F:DNA-binding transcription factor activity"/>
    <property type="evidence" value="ECO:0007669"/>
    <property type="project" value="InterPro"/>
</dbReference>
<dbReference type="PRINTS" id="PR00598">
    <property type="entry name" value="HTHMARR"/>
</dbReference>
<dbReference type="Pfam" id="PF01047">
    <property type="entry name" value="MarR"/>
    <property type="match status" value="1"/>
</dbReference>
<dbReference type="CDD" id="cd00090">
    <property type="entry name" value="HTH_ARSR"/>
    <property type="match status" value="1"/>
</dbReference>
<organism evidence="5 6">
    <name type="scientific">Paenibacillus nuruki</name>
    <dbReference type="NCBI Taxonomy" id="1886670"/>
    <lineage>
        <taxon>Bacteria</taxon>
        <taxon>Bacillati</taxon>
        <taxon>Bacillota</taxon>
        <taxon>Bacilli</taxon>
        <taxon>Bacillales</taxon>
        <taxon>Paenibacillaceae</taxon>
        <taxon>Paenibacillus</taxon>
    </lineage>
</organism>
<evidence type="ECO:0000256" key="1">
    <source>
        <dbReference type="ARBA" id="ARBA00023015"/>
    </source>
</evidence>